<dbReference type="RefSeq" id="WP_181549695.1">
    <property type="nucleotide sequence ID" value="NZ_JACDUS010000001.1"/>
</dbReference>
<dbReference type="Gene3D" id="3.10.20.860">
    <property type="match status" value="1"/>
</dbReference>
<organism evidence="1 2">
    <name type="scientific">Desulfosalsimonas propionicica</name>
    <dbReference type="NCBI Taxonomy" id="332175"/>
    <lineage>
        <taxon>Bacteria</taxon>
        <taxon>Pseudomonadati</taxon>
        <taxon>Thermodesulfobacteriota</taxon>
        <taxon>Desulfobacteria</taxon>
        <taxon>Desulfobacterales</taxon>
        <taxon>Desulfosalsimonadaceae</taxon>
        <taxon>Desulfosalsimonas</taxon>
    </lineage>
</organism>
<protein>
    <submittedName>
        <fullName evidence="1">YgiT-type zinc finger domain-containing protein</fullName>
    </submittedName>
</protein>
<accession>A0A7W0C6G5</accession>
<comment type="caution">
    <text evidence="1">The sequence shown here is derived from an EMBL/GenBank/DDBJ whole genome shotgun (WGS) entry which is preliminary data.</text>
</comment>
<evidence type="ECO:0000313" key="2">
    <source>
        <dbReference type="Proteomes" id="UP000525298"/>
    </source>
</evidence>
<keyword evidence="2" id="KW-1185">Reference proteome</keyword>
<dbReference type="InterPro" id="IPR022453">
    <property type="entry name" value="Znf_MqsA-type"/>
</dbReference>
<dbReference type="Proteomes" id="UP000525298">
    <property type="component" value="Unassembled WGS sequence"/>
</dbReference>
<dbReference type="EMBL" id="JACDUS010000001">
    <property type="protein sequence ID" value="MBA2880021.1"/>
    <property type="molecule type" value="Genomic_DNA"/>
</dbReference>
<proteinExistence type="predicted"/>
<dbReference type="AlphaFoldDB" id="A0A7W0C6G5"/>
<name>A0A7W0C6G5_9BACT</name>
<evidence type="ECO:0000313" key="1">
    <source>
        <dbReference type="EMBL" id="MBA2880021.1"/>
    </source>
</evidence>
<reference evidence="1 2" key="1">
    <citation type="submission" date="2020-07" db="EMBL/GenBank/DDBJ databases">
        <title>Genomic Encyclopedia of Type Strains, Phase IV (KMG-IV): sequencing the most valuable type-strain genomes for metagenomic binning, comparative biology and taxonomic classification.</title>
        <authorList>
            <person name="Goeker M."/>
        </authorList>
    </citation>
    <scope>NUCLEOTIDE SEQUENCE [LARGE SCALE GENOMIC DNA]</scope>
    <source>
        <strain evidence="1 2">DSM 17721</strain>
    </source>
</reference>
<sequence>MKCAACHEALAHKHGEIELRIHGKLFLVENVSYYECPACGERTLSPDVSQCLFEKITKKEYKEKPVMVPVVDGCSTTAVGSL</sequence>
<gene>
    <name evidence="1" type="ORF">HNR65_000328</name>
</gene>
<dbReference type="NCBIfam" id="TIGR03831">
    <property type="entry name" value="YgiT_finger"/>
    <property type="match status" value="1"/>
</dbReference>